<feature type="transmembrane region" description="Helical" evidence="10">
    <location>
        <begin position="42"/>
        <end position="60"/>
    </location>
</feature>
<keyword evidence="8" id="KW-0902">Two-component regulatory system</keyword>
<comment type="caution">
    <text evidence="13">The sequence shown here is derived from an EMBL/GenBank/DDBJ whole genome shotgun (WGS) entry which is preliminary data.</text>
</comment>
<keyword evidence="10" id="KW-0812">Transmembrane</keyword>
<dbReference type="SUPFAM" id="SSF55874">
    <property type="entry name" value="ATPase domain of HSP90 chaperone/DNA topoisomerase II/histidine kinase"/>
    <property type="match status" value="1"/>
</dbReference>
<dbReference type="InterPro" id="IPR036890">
    <property type="entry name" value="HATPase_C_sf"/>
</dbReference>
<evidence type="ECO:0000259" key="12">
    <source>
        <dbReference type="Pfam" id="PF07730"/>
    </source>
</evidence>
<dbReference type="PANTHER" id="PTHR24421:SF10">
    <property type="entry name" value="NITRATE_NITRITE SENSOR PROTEIN NARQ"/>
    <property type="match status" value="1"/>
</dbReference>
<dbReference type="InterPro" id="IPR050482">
    <property type="entry name" value="Sensor_HK_TwoCompSys"/>
</dbReference>
<evidence type="ECO:0000256" key="5">
    <source>
        <dbReference type="ARBA" id="ARBA00022741"/>
    </source>
</evidence>
<keyword evidence="3" id="KW-0597">Phosphoprotein</keyword>
<dbReference type="GO" id="GO:0016301">
    <property type="term" value="F:kinase activity"/>
    <property type="evidence" value="ECO:0007669"/>
    <property type="project" value="UniProtKB-KW"/>
</dbReference>
<dbReference type="Gene3D" id="1.20.5.1930">
    <property type="match status" value="1"/>
</dbReference>
<evidence type="ECO:0000256" key="9">
    <source>
        <dbReference type="SAM" id="MobiDB-lite"/>
    </source>
</evidence>
<keyword evidence="5" id="KW-0547">Nucleotide-binding</keyword>
<dbReference type="CDD" id="cd16917">
    <property type="entry name" value="HATPase_UhpB-NarQ-NarX-like"/>
    <property type="match status" value="1"/>
</dbReference>
<proteinExistence type="predicted"/>
<feature type="domain" description="Histidine kinase/HSP90-like ATPase" evidence="11">
    <location>
        <begin position="350"/>
        <end position="441"/>
    </location>
</feature>
<organism evidence="13 14">
    <name type="scientific">Yinghuangia aomiensis</name>
    <dbReference type="NCBI Taxonomy" id="676205"/>
    <lineage>
        <taxon>Bacteria</taxon>
        <taxon>Bacillati</taxon>
        <taxon>Actinomycetota</taxon>
        <taxon>Actinomycetes</taxon>
        <taxon>Kitasatosporales</taxon>
        <taxon>Streptomycetaceae</taxon>
        <taxon>Yinghuangia</taxon>
    </lineage>
</organism>
<accession>A0ABP9GZT8</accession>
<evidence type="ECO:0000256" key="7">
    <source>
        <dbReference type="ARBA" id="ARBA00022840"/>
    </source>
</evidence>
<evidence type="ECO:0000256" key="10">
    <source>
        <dbReference type="SAM" id="Phobius"/>
    </source>
</evidence>
<dbReference type="Pfam" id="PF02518">
    <property type="entry name" value="HATPase_c"/>
    <property type="match status" value="1"/>
</dbReference>
<dbReference type="Gene3D" id="3.30.565.10">
    <property type="entry name" value="Histidine kinase-like ATPase, C-terminal domain"/>
    <property type="match status" value="1"/>
</dbReference>
<evidence type="ECO:0000313" key="13">
    <source>
        <dbReference type="EMBL" id="GAA4958252.1"/>
    </source>
</evidence>
<dbReference type="InterPro" id="IPR011712">
    <property type="entry name" value="Sig_transdc_His_kin_sub3_dim/P"/>
</dbReference>
<evidence type="ECO:0000259" key="11">
    <source>
        <dbReference type="Pfam" id="PF02518"/>
    </source>
</evidence>
<evidence type="ECO:0000256" key="4">
    <source>
        <dbReference type="ARBA" id="ARBA00022679"/>
    </source>
</evidence>
<evidence type="ECO:0000313" key="14">
    <source>
        <dbReference type="Proteomes" id="UP001500466"/>
    </source>
</evidence>
<keyword evidence="10" id="KW-0472">Membrane</keyword>
<evidence type="ECO:0000256" key="2">
    <source>
        <dbReference type="ARBA" id="ARBA00012438"/>
    </source>
</evidence>
<keyword evidence="4" id="KW-0808">Transferase</keyword>
<gene>
    <name evidence="13" type="ORF">GCM10023205_21050</name>
</gene>
<dbReference type="Pfam" id="PF07730">
    <property type="entry name" value="HisKA_3"/>
    <property type="match status" value="1"/>
</dbReference>
<dbReference type="Proteomes" id="UP001500466">
    <property type="component" value="Unassembled WGS sequence"/>
</dbReference>
<evidence type="ECO:0000256" key="8">
    <source>
        <dbReference type="ARBA" id="ARBA00023012"/>
    </source>
</evidence>
<comment type="catalytic activity">
    <reaction evidence="1">
        <text>ATP + protein L-histidine = ADP + protein N-phospho-L-histidine.</text>
        <dbReference type="EC" id="2.7.13.3"/>
    </reaction>
</comment>
<feature type="domain" description="Signal transduction histidine kinase subgroup 3 dimerisation and phosphoacceptor" evidence="12">
    <location>
        <begin position="220"/>
        <end position="285"/>
    </location>
</feature>
<keyword evidence="6 13" id="KW-0418">Kinase</keyword>
<dbReference type="InterPro" id="IPR003594">
    <property type="entry name" value="HATPase_dom"/>
</dbReference>
<keyword evidence="10" id="KW-1133">Transmembrane helix</keyword>
<dbReference type="EC" id="2.7.13.3" evidence="2"/>
<dbReference type="EMBL" id="BAABHS010000006">
    <property type="protein sequence ID" value="GAA4958252.1"/>
    <property type="molecule type" value="Genomic_DNA"/>
</dbReference>
<evidence type="ECO:0000256" key="1">
    <source>
        <dbReference type="ARBA" id="ARBA00000085"/>
    </source>
</evidence>
<sequence>MCGGCDRRDNDRMTPITAADTLHGRGRLGEFLRRPGPRGADALLAAGFLLADLVLLVYVADPHGDRPVGVDVMGRPMVLEQPQTLTFWALLLALPTAVPAAWRRSSPIPAFAVQGMAVAATDSHDATMAAFMALAVGAYSVAAHVREVRTAAAVFGVATLLLALKFPAAGSGPPGMLAAAVMLAIWALGRTIGTWRTRASALHGRAVRAERAHAEAVARERARIARELHDVVSHNVSVMVIQSGAARVVLRSDPDAATEALHAVEAGGRETMAELRRMLDVLAPEHASPRVPGSSADAASDEPPGDALAPPLAPQPDLARLPVLVERVAAAGLDVRLRGEGPVRPLPPGVELTAYRVVQEALTNALKYAPGGRAEVCVAYGADVLRIEVADEGAADGRRPEAWGGGRGLVGLAERVALHGGELRAGRLPTGGYRLSAVIPVAADPEPPR</sequence>
<evidence type="ECO:0000256" key="6">
    <source>
        <dbReference type="ARBA" id="ARBA00022777"/>
    </source>
</evidence>
<reference evidence="14" key="1">
    <citation type="journal article" date="2019" name="Int. J. Syst. Evol. Microbiol.">
        <title>The Global Catalogue of Microorganisms (GCM) 10K type strain sequencing project: providing services to taxonomists for standard genome sequencing and annotation.</title>
        <authorList>
            <consortium name="The Broad Institute Genomics Platform"/>
            <consortium name="The Broad Institute Genome Sequencing Center for Infectious Disease"/>
            <person name="Wu L."/>
            <person name="Ma J."/>
        </authorList>
    </citation>
    <scope>NUCLEOTIDE SEQUENCE [LARGE SCALE GENOMIC DNA]</scope>
    <source>
        <strain evidence="14">JCM 17986</strain>
    </source>
</reference>
<feature type="transmembrane region" description="Helical" evidence="10">
    <location>
        <begin position="176"/>
        <end position="195"/>
    </location>
</feature>
<feature type="region of interest" description="Disordered" evidence="9">
    <location>
        <begin position="286"/>
        <end position="313"/>
    </location>
</feature>
<protein>
    <recommendedName>
        <fullName evidence="2">histidine kinase</fullName>
        <ecNumber evidence="2">2.7.13.3</ecNumber>
    </recommendedName>
</protein>
<dbReference type="PANTHER" id="PTHR24421">
    <property type="entry name" value="NITRATE/NITRITE SENSOR PROTEIN NARX-RELATED"/>
    <property type="match status" value="1"/>
</dbReference>
<name>A0ABP9GZT8_9ACTN</name>
<feature type="transmembrane region" description="Helical" evidence="10">
    <location>
        <begin position="123"/>
        <end position="142"/>
    </location>
</feature>
<keyword evidence="7" id="KW-0067">ATP-binding</keyword>
<keyword evidence="14" id="KW-1185">Reference proteome</keyword>
<evidence type="ECO:0000256" key="3">
    <source>
        <dbReference type="ARBA" id="ARBA00022553"/>
    </source>
</evidence>